<dbReference type="EMBL" id="QWKP01000050">
    <property type="protein sequence ID" value="RHA44540.1"/>
    <property type="molecule type" value="Genomic_DNA"/>
</dbReference>
<gene>
    <name evidence="1" type="ORF">D1825_00680</name>
</gene>
<proteinExistence type="predicted"/>
<dbReference type="AlphaFoldDB" id="A0A413RRI6"/>
<keyword evidence="2" id="KW-1185">Reference proteome</keyword>
<evidence type="ECO:0000313" key="2">
    <source>
        <dbReference type="Proteomes" id="UP000283374"/>
    </source>
</evidence>
<name>A0A413RRI6_9CELL</name>
<feature type="non-terminal residue" evidence="1">
    <location>
        <position position="187"/>
    </location>
</feature>
<sequence length="187" mass="19187">MSDTTSVIDAAALVRAALGADDVPSGLASVDAPAPGRVVAVWRDDDLLAGLVTLEAIDRQVDAWRAALAVEVDERTTRGRDGLAGGRGCRGSRELVRRVTGAANTSVSRWLRLGRATQESTGLTGQPVPAPFPHVAAALGSGRINVDAALQIIDNLNPVRPVAGDAMVAVAEEQLVAACSAHEPGGV</sequence>
<evidence type="ECO:0000313" key="1">
    <source>
        <dbReference type="EMBL" id="RHA44540.1"/>
    </source>
</evidence>
<evidence type="ECO:0008006" key="3">
    <source>
        <dbReference type="Google" id="ProtNLM"/>
    </source>
</evidence>
<reference evidence="1 2" key="1">
    <citation type="submission" date="2018-08" db="EMBL/GenBank/DDBJ databases">
        <title>Cellulomonas rhizosphaerae sp. nov., a novel actinomycete isolated from soil.</title>
        <authorList>
            <person name="Tian Y."/>
        </authorList>
    </citation>
    <scope>NUCLEOTIDE SEQUENCE [LARGE SCALE GENOMIC DNA]</scope>
    <source>
        <strain evidence="1 2">NEAU-TCZ24</strain>
    </source>
</reference>
<protein>
    <recommendedName>
        <fullName evidence="3">DUF222 domain-containing protein</fullName>
    </recommendedName>
</protein>
<comment type="caution">
    <text evidence="1">The sequence shown here is derived from an EMBL/GenBank/DDBJ whole genome shotgun (WGS) entry which is preliminary data.</text>
</comment>
<dbReference type="Proteomes" id="UP000283374">
    <property type="component" value="Unassembled WGS sequence"/>
</dbReference>
<accession>A0A413RRI6</accession>
<organism evidence="1 2">
    <name type="scientific">Cellulomonas rhizosphaerae</name>
    <dbReference type="NCBI Taxonomy" id="2293719"/>
    <lineage>
        <taxon>Bacteria</taxon>
        <taxon>Bacillati</taxon>
        <taxon>Actinomycetota</taxon>
        <taxon>Actinomycetes</taxon>
        <taxon>Micrococcales</taxon>
        <taxon>Cellulomonadaceae</taxon>
        <taxon>Cellulomonas</taxon>
    </lineage>
</organism>